<organism evidence="1 2">
    <name type="scientific">Solimicrobium silvestre</name>
    <dbReference type="NCBI Taxonomy" id="2099400"/>
    <lineage>
        <taxon>Bacteria</taxon>
        <taxon>Pseudomonadati</taxon>
        <taxon>Pseudomonadota</taxon>
        <taxon>Betaproteobacteria</taxon>
        <taxon>Burkholderiales</taxon>
        <taxon>Oxalobacteraceae</taxon>
        <taxon>Solimicrobium</taxon>
    </lineage>
</organism>
<evidence type="ECO:0000313" key="1">
    <source>
        <dbReference type="EMBL" id="PRC90978.1"/>
    </source>
</evidence>
<name>A0A2S9GTG2_9BURK</name>
<dbReference type="RefSeq" id="WP_105534006.1">
    <property type="nucleotide sequence ID" value="NZ_PUGF01000031.1"/>
</dbReference>
<gene>
    <name evidence="1" type="ORF">S2091_4274</name>
</gene>
<dbReference type="EMBL" id="PUGF01000031">
    <property type="protein sequence ID" value="PRC90978.1"/>
    <property type="molecule type" value="Genomic_DNA"/>
</dbReference>
<proteinExistence type="predicted"/>
<dbReference type="OrthoDB" id="9914045at2"/>
<protein>
    <submittedName>
        <fullName evidence="1">Uncharacterized protein</fullName>
    </submittedName>
</protein>
<accession>A0A2S9GTG2</accession>
<reference evidence="1 2" key="1">
    <citation type="submission" date="2018-02" db="EMBL/GenBank/DDBJ databases">
        <title>Solimicrobium silvestre gen. nov., sp. nov., isolated from alpine forest soil.</title>
        <authorList>
            <person name="Margesin R."/>
            <person name="Albuquerque L."/>
            <person name="Zhang D.-C."/>
            <person name="Froufe H.J.C."/>
            <person name="Severino R."/>
            <person name="Roxo I."/>
            <person name="Egas C."/>
            <person name="Da Costa M.S."/>
        </authorList>
    </citation>
    <scope>NUCLEOTIDE SEQUENCE [LARGE SCALE GENOMIC DNA]</scope>
    <source>
        <strain evidence="1 2">S20-91</strain>
    </source>
</reference>
<comment type="caution">
    <text evidence="1">The sequence shown here is derived from an EMBL/GenBank/DDBJ whole genome shotgun (WGS) entry which is preliminary data.</text>
</comment>
<dbReference type="Proteomes" id="UP000237839">
    <property type="component" value="Unassembled WGS sequence"/>
</dbReference>
<keyword evidence="2" id="KW-1185">Reference proteome</keyword>
<sequence length="109" mass="12477">MATRTKAISKKIDVNIVETTAVEKIIPILITGYQYGDYGNFIGEYQFEKNRDKEEIHCPPRTTLIPPPTDLPADKETVFDGEKWIIRNLEMPWLPDREIPADDEVSDGN</sequence>
<dbReference type="AlphaFoldDB" id="A0A2S9GTG2"/>
<evidence type="ECO:0000313" key="2">
    <source>
        <dbReference type="Proteomes" id="UP000237839"/>
    </source>
</evidence>